<dbReference type="Proteomes" id="UP000054498">
    <property type="component" value="Unassembled WGS sequence"/>
</dbReference>
<sequence length="96" mass="9774">IAPGNAAAADAPAAPQGGRGLLQVAFGGGFAGGFGGTSSVQTFVSTGPTNGPRWAYARPVYRRPVVVPSLNWGLPYNEYVPSTALKTPQEIAMGGR</sequence>
<keyword evidence="2" id="KW-1185">Reference proteome</keyword>
<feature type="non-terminal residue" evidence="1">
    <location>
        <position position="1"/>
    </location>
</feature>
<dbReference type="KEGG" id="mng:MNEG_14867"/>
<dbReference type="RefSeq" id="XP_013892116.1">
    <property type="nucleotide sequence ID" value="XM_014036662.1"/>
</dbReference>
<reference evidence="1 2" key="1">
    <citation type="journal article" date="2013" name="BMC Genomics">
        <title>Reconstruction of the lipid metabolism for the microalga Monoraphidium neglectum from its genome sequence reveals characteristics suitable for biofuel production.</title>
        <authorList>
            <person name="Bogen C."/>
            <person name="Al-Dilaimi A."/>
            <person name="Albersmeier A."/>
            <person name="Wichmann J."/>
            <person name="Grundmann M."/>
            <person name="Rupp O."/>
            <person name="Lauersen K.J."/>
            <person name="Blifernez-Klassen O."/>
            <person name="Kalinowski J."/>
            <person name="Goesmann A."/>
            <person name="Mussgnug J.H."/>
            <person name="Kruse O."/>
        </authorList>
    </citation>
    <scope>NUCLEOTIDE SEQUENCE [LARGE SCALE GENOMIC DNA]</scope>
    <source>
        <strain evidence="1 2">SAG 48.87</strain>
    </source>
</reference>
<accession>A0A0D2LTV6</accession>
<dbReference type="EMBL" id="KK105049">
    <property type="protein sequence ID" value="KIY93096.1"/>
    <property type="molecule type" value="Genomic_DNA"/>
</dbReference>
<name>A0A0D2LTV6_9CHLO</name>
<proteinExistence type="predicted"/>
<evidence type="ECO:0000313" key="1">
    <source>
        <dbReference type="EMBL" id="KIY93096.1"/>
    </source>
</evidence>
<dbReference type="AlphaFoldDB" id="A0A0D2LTV6"/>
<dbReference type="GeneID" id="25732471"/>
<protein>
    <submittedName>
        <fullName evidence="1">Uncharacterized protein</fullName>
    </submittedName>
</protein>
<gene>
    <name evidence="1" type="ORF">MNEG_14867</name>
</gene>
<organism evidence="1 2">
    <name type="scientific">Monoraphidium neglectum</name>
    <dbReference type="NCBI Taxonomy" id="145388"/>
    <lineage>
        <taxon>Eukaryota</taxon>
        <taxon>Viridiplantae</taxon>
        <taxon>Chlorophyta</taxon>
        <taxon>core chlorophytes</taxon>
        <taxon>Chlorophyceae</taxon>
        <taxon>CS clade</taxon>
        <taxon>Sphaeropleales</taxon>
        <taxon>Selenastraceae</taxon>
        <taxon>Monoraphidium</taxon>
    </lineage>
</organism>
<evidence type="ECO:0000313" key="2">
    <source>
        <dbReference type="Proteomes" id="UP000054498"/>
    </source>
</evidence>